<dbReference type="EMBL" id="JBJQND010000014">
    <property type="protein sequence ID" value="KAL3854588.1"/>
    <property type="molecule type" value="Genomic_DNA"/>
</dbReference>
<name>A0ABD3V191_SINWO</name>
<organism evidence="3 4">
    <name type="scientific">Sinanodonta woodiana</name>
    <name type="common">Chinese pond mussel</name>
    <name type="synonym">Anodonta woodiana</name>
    <dbReference type="NCBI Taxonomy" id="1069815"/>
    <lineage>
        <taxon>Eukaryota</taxon>
        <taxon>Metazoa</taxon>
        <taxon>Spiralia</taxon>
        <taxon>Lophotrochozoa</taxon>
        <taxon>Mollusca</taxon>
        <taxon>Bivalvia</taxon>
        <taxon>Autobranchia</taxon>
        <taxon>Heteroconchia</taxon>
        <taxon>Palaeoheterodonta</taxon>
        <taxon>Unionida</taxon>
        <taxon>Unionoidea</taxon>
        <taxon>Unionidae</taxon>
        <taxon>Unioninae</taxon>
        <taxon>Sinanodonta</taxon>
    </lineage>
</organism>
<proteinExistence type="predicted"/>
<feature type="region of interest" description="Disordered" evidence="2">
    <location>
        <begin position="131"/>
        <end position="164"/>
    </location>
</feature>
<evidence type="ECO:0000256" key="1">
    <source>
        <dbReference type="SAM" id="Coils"/>
    </source>
</evidence>
<accession>A0ABD3V191</accession>
<feature type="coiled-coil region" evidence="1">
    <location>
        <begin position="211"/>
        <end position="252"/>
    </location>
</feature>
<sequence length="451" mass="52155">MDDEIGIDERNSGDEKSDFEEDLIATQTEKNIYLQIDSKFGTLDRDDFKKKMCLELDAQHLKDIRLLLHDLAKLEKNNYPVARIVERTVRCDSAPLEERLAEDIFILYHFLAVDNNLSELKSLASRHKQRTGMHDSSICASRVSKRKETNKQSQRLESEQEQVMQNSECNSISTLLNDTDGTTATVDNLYKIIDVKHFIQDSIQQMKDDIRNELKAELDKMRKELHARDVNYTRLQSDLERYKEEEKKLSKDNLTLRMSLKEKNNQLEDVTGHQLFLQKLLVDRKCNKDKDNASTQCEAQTQITLADIVCMGRPLSETQTANMVNVGTARNYGRIKRRKHLSDQTEYMEKNKGRRLQSTGSREEVALILSSIPCSSTEELTVVEDKGERGYRHDHKYSTRENARNIDRERISPSAEKASTSSKDLDKGDRKSDVITTNRICIPQKRVRNSY</sequence>
<keyword evidence="4" id="KW-1185">Reference proteome</keyword>
<comment type="caution">
    <text evidence="3">The sequence shown here is derived from an EMBL/GenBank/DDBJ whole genome shotgun (WGS) entry which is preliminary data.</text>
</comment>
<feature type="region of interest" description="Disordered" evidence="2">
    <location>
        <begin position="387"/>
        <end position="434"/>
    </location>
</feature>
<keyword evidence="1" id="KW-0175">Coiled coil</keyword>
<feature type="compositionally biased region" description="Basic and acidic residues" evidence="2">
    <location>
        <begin position="341"/>
        <end position="351"/>
    </location>
</feature>
<feature type="region of interest" description="Disordered" evidence="2">
    <location>
        <begin position="340"/>
        <end position="360"/>
    </location>
</feature>
<feature type="compositionally biased region" description="Basic and acidic residues" evidence="2">
    <location>
        <begin position="423"/>
        <end position="433"/>
    </location>
</feature>
<evidence type="ECO:0000313" key="3">
    <source>
        <dbReference type="EMBL" id="KAL3854588.1"/>
    </source>
</evidence>
<evidence type="ECO:0000256" key="2">
    <source>
        <dbReference type="SAM" id="MobiDB-lite"/>
    </source>
</evidence>
<dbReference type="Proteomes" id="UP001634394">
    <property type="component" value="Unassembled WGS sequence"/>
</dbReference>
<feature type="compositionally biased region" description="Basic and acidic residues" evidence="2">
    <location>
        <begin position="387"/>
        <end position="411"/>
    </location>
</feature>
<dbReference type="AlphaFoldDB" id="A0ABD3V191"/>
<feature type="compositionally biased region" description="Basic and acidic residues" evidence="2">
    <location>
        <begin position="146"/>
        <end position="158"/>
    </location>
</feature>
<evidence type="ECO:0000313" key="4">
    <source>
        <dbReference type="Proteomes" id="UP001634394"/>
    </source>
</evidence>
<feature type="non-terminal residue" evidence="3">
    <location>
        <position position="451"/>
    </location>
</feature>
<gene>
    <name evidence="3" type="ORF">ACJMK2_013852</name>
</gene>
<protein>
    <submittedName>
        <fullName evidence="3">Uncharacterized protein</fullName>
    </submittedName>
</protein>
<reference evidence="3 4" key="1">
    <citation type="submission" date="2024-11" db="EMBL/GenBank/DDBJ databases">
        <title>Chromosome-level genome assembly of the freshwater bivalve Anodonta woodiana.</title>
        <authorList>
            <person name="Chen X."/>
        </authorList>
    </citation>
    <scope>NUCLEOTIDE SEQUENCE [LARGE SCALE GENOMIC DNA]</scope>
    <source>
        <strain evidence="3">MN2024</strain>
        <tissue evidence="3">Gills</tissue>
    </source>
</reference>